<evidence type="ECO:0000313" key="3">
    <source>
        <dbReference type="EMBL" id="QJA59404.1"/>
    </source>
</evidence>
<dbReference type="Pfam" id="PF00899">
    <property type="entry name" value="ThiF"/>
    <property type="match status" value="1"/>
</dbReference>
<feature type="domain" description="THIF-type NAD/FAD binding fold" evidence="2">
    <location>
        <begin position="18"/>
        <end position="143"/>
    </location>
</feature>
<dbReference type="EMBL" id="MT141368">
    <property type="protein sequence ID" value="QJA59404.1"/>
    <property type="molecule type" value="Genomic_DNA"/>
</dbReference>
<accession>A0A6M3IQ24</accession>
<keyword evidence="1" id="KW-1133">Transmembrane helix</keyword>
<dbReference type="Gene3D" id="3.40.50.720">
    <property type="entry name" value="NAD(P)-binding Rossmann-like Domain"/>
    <property type="match status" value="1"/>
</dbReference>
<evidence type="ECO:0000256" key="1">
    <source>
        <dbReference type="SAM" id="Phobius"/>
    </source>
</evidence>
<organism evidence="3">
    <name type="scientific">viral metagenome</name>
    <dbReference type="NCBI Taxonomy" id="1070528"/>
    <lineage>
        <taxon>unclassified sequences</taxon>
        <taxon>metagenomes</taxon>
        <taxon>organismal metagenomes</taxon>
    </lineage>
</organism>
<name>A0A6M3IQ24_9ZZZZ</name>
<dbReference type="GO" id="GO:0008641">
    <property type="term" value="F:ubiquitin-like modifier activating enzyme activity"/>
    <property type="evidence" value="ECO:0007669"/>
    <property type="project" value="InterPro"/>
</dbReference>
<dbReference type="AlphaFoldDB" id="A0A6M3IQ24"/>
<keyword evidence="1" id="KW-0812">Transmembrane</keyword>
<dbReference type="SUPFAM" id="SSF69572">
    <property type="entry name" value="Activating enzymes of the ubiquitin-like proteins"/>
    <property type="match status" value="1"/>
</dbReference>
<protein>
    <submittedName>
        <fullName evidence="3">Putative ubiquitin activating domain contining protein</fullName>
    </submittedName>
</protein>
<gene>
    <name evidence="3" type="ORF">MM415B01302_0007</name>
</gene>
<sequence length="205" mass="22903">MEKELYSRQKLLNLYTDIDVHVFGVGGIGFWVALQVAMTGIPQLSLWDNDTLEESNRARLPFPQSVNNMPKTEIAQQFINTLRPDLDIICYGKATELSLSVIPITNDTIAFDCTDNSRAQQIIARWARQHNFAYIKAGYDGLSLSVTSKTSSWSTQEEETIGYTTTPSWVVPAIMAASIALTKAFVNKDLEVHGNIGTILLREEM</sequence>
<dbReference type="InterPro" id="IPR000594">
    <property type="entry name" value="ThiF_NAD_FAD-bd"/>
</dbReference>
<dbReference type="CDD" id="cd01483">
    <property type="entry name" value="E1_enzyme_family"/>
    <property type="match status" value="1"/>
</dbReference>
<evidence type="ECO:0000259" key="2">
    <source>
        <dbReference type="Pfam" id="PF00899"/>
    </source>
</evidence>
<reference evidence="3" key="1">
    <citation type="submission" date="2020-03" db="EMBL/GenBank/DDBJ databases">
        <title>The deep terrestrial virosphere.</title>
        <authorList>
            <person name="Holmfeldt K."/>
            <person name="Nilsson E."/>
            <person name="Simone D."/>
            <person name="Lopez-Fernandez M."/>
            <person name="Wu X."/>
            <person name="de Brujin I."/>
            <person name="Lundin D."/>
            <person name="Andersson A."/>
            <person name="Bertilsson S."/>
            <person name="Dopson M."/>
        </authorList>
    </citation>
    <scope>NUCLEOTIDE SEQUENCE</scope>
    <source>
        <strain evidence="3">MM415B01302</strain>
    </source>
</reference>
<proteinExistence type="predicted"/>
<keyword evidence="1" id="KW-0472">Membrane</keyword>
<dbReference type="InterPro" id="IPR035985">
    <property type="entry name" value="Ubiquitin-activating_enz"/>
</dbReference>
<feature type="transmembrane region" description="Helical" evidence="1">
    <location>
        <begin position="12"/>
        <end position="34"/>
    </location>
</feature>